<dbReference type="EMBL" id="CM051395">
    <property type="protein sequence ID" value="KAJ4725784.1"/>
    <property type="molecule type" value="Genomic_DNA"/>
</dbReference>
<organism evidence="1 2">
    <name type="scientific">Melia azedarach</name>
    <name type="common">Chinaberry tree</name>
    <dbReference type="NCBI Taxonomy" id="155640"/>
    <lineage>
        <taxon>Eukaryota</taxon>
        <taxon>Viridiplantae</taxon>
        <taxon>Streptophyta</taxon>
        <taxon>Embryophyta</taxon>
        <taxon>Tracheophyta</taxon>
        <taxon>Spermatophyta</taxon>
        <taxon>Magnoliopsida</taxon>
        <taxon>eudicotyledons</taxon>
        <taxon>Gunneridae</taxon>
        <taxon>Pentapetalae</taxon>
        <taxon>rosids</taxon>
        <taxon>malvids</taxon>
        <taxon>Sapindales</taxon>
        <taxon>Meliaceae</taxon>
        <taxon>Melia</taxon>
    </lineage>
</organism>
<comment type="caution">
    <text evidence="1">The sequence shown here is derived from an EMBL/GenBank/DDBJ whole genome shotgun (WGS) entry which is preliminary data.</text>
</comment>
<keyword evidence="2" id="KW-1185">Reference proteome</keyword>
<evidence type="ECO:0000313" key="1">
    <source>
        <dbReference type="EMBL" id="KAJ4725784.1"/>
    </source>
</evidence>
<accession>A0ACC1YR09</accession>
<name>A0ACC1YR09_MELAZ</name>
<sequence>MAKRELSSTLKNLKFMQRAAHREEKTKKEVEIKPDGNFKPPGTVQRKCVVTMEGDPHPGAVIGRMSFQSFNPSLDKLNEAAANLHQPEASAACTSNQAGRNSLRENESSDDGAECLKDDEHNTNGDLKRKQSEVESEQQNRNKSPKNDQAGQQSSPSSHKGSYKQPKREKLDWSVLRPPKFPNKKGTLST</sequence>
<gene>
    <name evidence="1" type="ORF">OWV82_004601</name>
</gene>
<evidence type="ECO:0000313" key="2">
    <source>
        <dbReference type="Proteomes" id="UP001164539"/>
    </source>
</evidence>
<proteinExistence type="predicted"/>
<reference evidence="1 2" key="1">
    <citation type="journal article" date="2023" name="Science">
        <title>Complex scaffold remodeling in plant triterpene biosynthesis.</title>
        <authorList>
            <person name="De La Pena R."/>
            <person name="Hodgson H."/>
            <person name="Liu J.C."/>
            <person name="Stephenson M.J."/>
            <person name="Martin A.C."/>
            <person name="Owen C."/>
            <person name="Harkess A."/>
            <person name="Leebens-Mack J."/>
            <person name="Jimenez L.E."/>
            <person name="Osbourn A."/>
            <person name="Sattely E.S."/>
        </authorList>
    </citation>
    <scope>NUCLEOTIDE SEQUENCE [LARGE SCALE GENOMIC DNA]</scope>
    <source>
        <strain evidence="2">cv. JPN11</strain>
        <tissue evidence="1">Leaf</tissue>
    </source>
</reference>
<dbReference type="Proteomes" id="UP001164539">
    <property type="component" value="Chromosome 2"/>
</dbReference>
<protein>
    <submittedName>
        <fullName evidence="1">M-phase phosphoprotein 6</fullName>
    </submittedName>
</protein>